<dbReference type="AlphaFoldDB" id="A0A071MCX5"/>
<dbReference type="SUPFAM" id="SSF53850">
    <property type="entry name" value="Periplasmic binding protein-like II"/>
    <property type="match status" value="1"/>
</dbReference>
<evidence type="ECO:0000313" key="1">
    <source>
        <dbReference type="EMBL" id="KEA58588.1"/>
    </source>
</evidence>
<organism evidence="1">
    <name type="scientific">Burkholderia cenocepacia</name>
    <dbReference type="NCBI Taxonomy" id="95486"/>
    <lineage>
        <taxon>Bacteria</taxon>
        <taxon>Pseudomonadati</taxon>
        <taxon>Pseudomonadota</taxon>
        <taxon>Betaproteobacteria</taxon>
        <taxon>Burkholderiales</taxon>
        <taxon>Burkholderiaceae</taxon>
        <taxon>Burkholderia</taxon>
        <taxon>Burkholderia cepacia complex</taxon>
    </lineage>
</organism>
<name>A0A071MCX5_9BURK</name>
<proteinExistence type="predicted"/>
<accession>A0A071MCX5</accession>
<gene>
    <name evidence="1" type="ORF">DT99_15650</name>
</gene>
<reference evidence="1" key="1">
    <citation type="submission" date="2014-04" db="EMBL/GenBank/DDBJ databases">
        <title>In planta biocontrol of soil-borne Fusarium wilt of banana through a plant endophytic bacterium, Burkholderia cenocepacia 869T2.</title>
        <authorList>
            <person name="Ho Y.-N."/>
            <person name="Chiang H.-M."/>
            <person name="Chao C.-P."/>
            <person name="Su C.-C."/>
            <person name="Hsu H.-F."/>
            <person name="Guo C.-T."/>
            <person name="Hsieh J.-L."/>
            <person name="Huang C.-C."/>
        </authorList>
    </citation>
    <scope>NUCLEOTIDE SEQUENCE [LARGE SCALE GENOMIC DNA]</scope>
    <source>
        <strain evidence="1">869T2</strain>
    </source>
</reference>
<dbReference type="EMBL" id="JJOA01000013">
    <property type="protein sequence ID" value="KEA58588.1"/>
    <property type="molecule type" value="Genomic_DNA"/>
</dbReference>
<comment type="caution">
    <text evidence="1">The sequence shown here is derived from an EMBL/GenBank/DDBJ whole genome shotgun (WGS) entry which is preliminary data.</text>
</comment>
<protein>
    <submittedName>
        <fullName evidence="1">Nitrate ABC transporter substrate-binding protein</fullName>
    </submittedName>
</protein>
<dbReference type="OrthoDB" id="7467011at2"/>
<sequence>MTDRPDSSSDKQQTFWYARSPVPTPLGIAVHLGWLNGETSADGVAIRSPRGATRHDVSSISDHTLAQSFRQGGSIPAMWARSNDANTRVIGLSWVDESQLILARPESGIRSVKALRGRRIAIPSRPDDRIDIFRASALRGFVNALSLDGLTTRDVELVDVRARTLQAVGPARAANLFASPHGFSSRALYAAEAGALLRGEVDAIYVKGSTGLEIAQLIGAHVVIDIGFHPERSIRNNNGTPRPLTVNADVLANHPDIVAGFLKLVVAAGEWASTHPDETAHYVAGETASSIDWVRAAYGNQLHRHLGVNLDDESVAALDEFKTFLREHGFLETDFDVADWIDPRPLADVLRPSWQKRA</sequence>
<dbReference type="PANTHER" id="PTHR30024">
    <property type="entry name" value="ALIPHATIC SULFONATES-BINDING PROTEIN-RELATED"/>
    <property type="match status" value="1"/>
</dbReference>
<dbReference type="Gene3D" id="3.40.190.270">
    <property type="match status" value="1"/>
</dbReference>
<dbReference type="Gene3D" id="3.40.190.10">
    <property type="entry name" value="Periplasmic binding protein-like II"/>
    <property type="match status" value="1"/>
</dbReference>